<dbReference type="Proteomes" id="UP000722989">
    <property type="component" value="Unassembled WGS sequence"/>
</dbReference>
<organism evidence="1 2">
    <name type="scientific">Planosporangium thailandense</name>
    <dbReference type="NCBI Taxonomy" id="765197"/>
    <lineage>
        <taxon>Bacteria</taxon>
        <taxon>Bacillati</taxon>
        <taxon>Actinomycetota</taxon>
        <taxon>Actinomycetes</taxon>
        <taxon>Micromonosporales</taxon>
        <taxon>Micromonosporaceae</taxon>
        <taxon>Planosporangium</taxon>
    </lineage>
</organism>
<reference evidence="1 2" key="1">
    <citation type="submission" date="2020-03" db="EMBL/GenBank/DDBJ databases">
        <title>WGS of the type strain of Planosporangium spp.</title>
        <authorList>
            <person name="Thawai C."/>
        </authorList>
    </citation>
    <scope>NUCLEOTIDE SEQUENCE [LARGE SCALE GENOMIC DNA]</scope>
    <source>
        <strain evidence="1 2">TBRC 5610</strain>
    </source>
</reference>
<dbReference type="RefSeq" id="WP_167925795.1">
    <property type="nucleotide sequence ID" value="NZ_JAATVY010000008.1"/>
</dbReference>
<dbReference type="EMBL" id="JAATVY010000008">
    <property type="protein sequence ID" value="NJC70903.1"/>
    <property type="molecule type" value="Genomic_DNA"/>
</dbReference>
<gene>
    <name evidence="1" type="ORF">HC031_14430</name>
</gene>
<keyword evidence="2" id="KW-1185">Reference proteome</keyword>
<evidence type="ECO:0000313" key="1">
    <source>
        <dbReference type="EMBL" id="NJC70903.1"/>
    </source>
</evidence>
<protein>
    <submittedName>
        <fullName evidence="1">DUF3052 domain-containing protein</fullName>
    </submittedName>
</protein>
<name>A0ABX0XXZ1_9ACTN</name>
<evidence type="ECO:0000313" key="2">
    <source>
        <dbReference type="Proteomes" id="UP000722989"/>
    </source>
</evidence>
<sequence length="139" mass="14761">MAGYSGTPLARKLGVSAGQALLLDGAPAGLTIEGLPEGVRVDTDAGPGPYDVVVCFCPDAARLRRRWPVLHPLTTPAGSLWIAWPKRASGLATDLDENAVRAYALAHGRVDVKVCAIDGVWSGLKHVIRKADRIRKADQ</sequence>
<accession>A0ABX0XXZ1</accession>
<comment type="caution">
    <text evidence="1">The sequence shown here is derived from an EMBL/GenBank/DDBJ whole genome shotgun (WGS) entry which is preliminary data.</text>
</comment>
<proteinExistence type="predicted"/>